<dbReference type="NCBIfam" id="NF005822">
    <property type="entry name" value="PRK07708.1"/>
    <property type="match status" value="1"/>
</dbReference>
<feature type="domain" description="RNase H type-1" evidence="1">
    <location>
        <begin position="70"/>
        <end position="207"/>
    </location>
</feature>
<proteinExistence type="predicted"/>
<protein>
    <submittedName>
        <fullName evidence="2">Reverse transcriptase-like protein</fullName>
    </submittedName>
</protein>
<accession>A0ABU6MKZ2</accession>
<dbReference type="RefSeq" id="WP_066262945.1">
    <property type="nucleotide sequence ID" value="NZ_JARMAB010000032.1"/>
</dbReference>
<dbReference type="PANTHER" id="PTHR46387">
    <property type="entry name" value="POLYNUCLEOTIDYL TRANSFERASE, RIBONUCLEASE H-LIKE SUPERFAMILY PROTEIN"/>
    <property type="match status" value="1"/>
</dbReference>
<comment type="caution">
    <text evidence="2">The sequence shown here is derived from an EMBL/GenBank/DDBJ whole genome shotgun (WGS) entry which is preliminary data.</text>
</comment>
<dbReference type="Gene3D" id="3.30.420.10">
    <property type="entry name" value="Ribonuclease H-like superfamily/Ribonuclease H"/>
    <property type="match status" value="1"/>
</dbReference>
<sequence length="219" mass="25154">MRVKLKWIYKGPKTEALVFESEWTSQNAMERILEDLLRTGRAANLTVIDEMGNEWNRKEFLKLKVVLEEEPHDIVVFFDGGYDLEQGKAGLGMVIYYQKGQKTYRIRSNSILQELDSNNEAEYAALYNAILLLEELGVKHTPCSIKGDSLGVLKQLEGEWPCLEENLNRWLDRIEKKIKELGLKASYTPISRKENKEADQLASQALNNKIIHSHATITE</sequence>
<dbReference type="PROSITE" id="PS50879">
    <property type="entry name" value="RNASE_H_1"/>
    <property type="match status" value="1"/>
</dbReference>
<organism evidence="2 3">
    <name type="scientific">Heyndrickxia acidicola</name>
    <dbReference type="NCBI Taxonomy" id="209389"/>
    <lineage>
        <taxon>Bacteria</taxon>
        <taxon>Bacillati</taxon>
        <taxon>Bacillota</taxon>
        <taxon>Bacilli</taxon>
        <taxon>Bacillales</taxon>
        <taxon>Bacillaceae</taxon>
        <taxon>Heyndrickxia</taxon>
    </lineage>
</organism>
<name>A0ABU6MKZ2_9BACI</name>
<reference evidence="2 3" key="1">
    <citation type="submission" date="2023-03" db="EMBL/GenBank/DDBJ databases">
        <title>Bacillus Genome Sequencing.</title>
        <authorList>
            <person name="Dunlap C."/>
        </authorList>
    </citation>
    <scope>NUCLEOTIDE SEQUENCE [LARGE SCALE GENOMIC DNA]</scope>
    <source>
        <strain evidence="2 3">B-23453</strain>
    </source>
</reference>
<dbReference type="InterPro" id="IPR012337">
    <property type="entry name" value="RNaseH-like_sf"/>
</dbReference>
<dbReference type="PANTHER" id="PTHR46387:SF2">
    <property type="entry name" value="RIBONUCLEASE HI"/>
    <property type="match status" value="1"/>
</dbReference>
<evidence type="ECO:0000313" key="2">
    <source>
        <dbReference type="EMBL" id="MED1205358.1"/>
    </source>
</evidence>
<dbReference type="Proteomes" id="UP001341444">
    <property type="component" value="Unassembled WGS sequence"/>
</dbReference>
<evidence type="ECO:0000313" key="3">
    <source>
        <dbReference type="Proteomes" id="UP001341444"/>
    </source>
</evidence>
<dbReference type="InterPro" id="IPR002156">
    <property type="entry name" value="RNaseH_domain"/>
</dbReference>
<dbReference type="InterPro" id="IPR036397">
    <property type="entry name" value="RNaseH_sf"/>
</dbReference>
<dbReference type="EMBL" id="JARMAB010000032">
    <property type="protein sequence ID" value="MED1205358.1"/>
    <property type="molecule type" value="Genomic_DNA"/>
</dbReference>
<dbReference type="CDD" id="cd09279">
    <property type="entry name" value="RNase_HI_like"/>
    <property type="match status" value="1"/>
</dbReference>
<evidence type="ECO:0000259" key="1">
    <source>
        <dbReference type="PROSITE" id="PS50879"/>
    </source>
</evidence>
<dbReference type="SUPFAM" id="SSF53098">
    <property type="entry name" value="Ribonuclease H-like"/>
    <property type="match status" value="1"/>
</dbReference>
<gene>
    <name evidence="2" type="ORF">P4T90_20110</name>
</gene>
<dbReference type="Pfam" id="PF13456">
    <property type="entry name" value="RVT_3"/>
    <property type="match status" value="1"/>
</dbReference>
<keyword evidence="3" id="KW-1185">Reference proteome</keyword>